<gene>
    <name evidence="1" type="ORF">AC244_30535</name>
</gene>
<organism evidence="1 2">
    <name type="scientific">Ensifer adhaerens</name>
    <name type="common">Sinorhizobium morelense</name>
    <dbReference type="NCBI Taxonomy" id="106592"/>
    <lineage>
        <taxon>Bacteria</taxon>
        <taxon>Pseudomonadati</taxon>
        <taxon>Pseudomonadota</taxon>
        <taxon>Alphaproteobacteria</taxon>
        <taxon>Hyphomicrobiales</taxon>
        <taxon>Rhizobiaceae</taxon>
        <taxon>Sinorhizobium/Ensifer group</taxon>
        <taxon>Ensifer</taxon>
    </lineage>
</organism>
<dbReference type="OrthoDB" id="7064574at2"/>
<dbReference type="RefSeq" id="WP_053252569.1">
    <property type="nucleotide sequence ID" value="NZ_LGAP01000035.1"/>
</dbReference>
<name>A0A0L8BG76_ENSAD</name>
<accession>A0A0L8BG76</accession>
<evidence type="ECO:0000313" key="1">
    <source>
        <dbReference type="EMBL" id="KOF13578.1"/>
    </source>
</evidence>
<dbReference type="Proteomes" id="UP000037425">
    <property type="component" value="Unassembled WGS sequence"/>
</dbReference>
<dbReference type="PATRIC" id="fig|106592.7.peg.5281"/>
<evidence type="ECO:0000313" key="2">
    <source>
        <dbReference type="Proteomes" id="UP000037425"/>
    </source>
</evidence>
<reference evidence="2" key="1">
    <citation type="submission" date="2015-07" db="EMBL/GenBank/DDBJ databases">
        <title>Whole genome sequence of an Ensifer adhaerens strain isolated from a cave pool in the Wind Cave National Park.</title>
        <authorList>
            <person name="Eng W.W.H."/>
            <person name="Gan H.M."/>
            <person name="Barton H.A."/>
            <person name="Savka M.A."/>
        </authorList>
    </citation>
    <scope>NUCLEOTIDE SEQUENCE [LARGE SCALE GENOMIC DNA]</scope>
    <source>
        <strain evidence="2">SD006</strain>
    </source>
</reference>
<proteinExistence type="predicted"/>
<dbReference type="Pfam" id="PF17236">
    <property type="entry name" value="SU10_MCP"/>
    <property type="match status" value="1"/>
</dbReference>
<dbReference type="AlphaFoldDB" id="A0A0L8BG76"/>
<comment type="caution">
    <text evidence="1">The sequence shown here is derived from an EMBL/GenBank/DDBJ whole genome shotgun (WGS) entry which is preliminary data.</text>
</comment>
<sequence length="331" mass="36003">MAVVANTFTTSQAVGNREDLSDVVSRITPEDTPIYSLIEKGTCKTHHPEWETDELASPGENIRQEGEEYTFGTIIAPTRLGNYTQIMRKDWIISATQEVVSEAGNVQKRKYQKLKKGVEIRKDIEYAIVDTNASVSGATREFGSLPTWITTNVSRGAAGANGGYNPTTGLTVAPTDGTQRPFTKAILDEVMQTGYQNGANFRHVSVSPYVKSVFVTFMSDANVAPFRYAVSQGGERNTIVATADYYEGPFGTVMIHPNRVQAGTGKLARNAFFLDTDMLSFLWLRKIQEDKDVAKTGDADKGVIIGEGTLKVHNEKGLGVAADLFGLSAAS</sequence>
<dbReference type="InterPro" id="IPR035198">
    <property type="entry name" value="SU10_MCP"/>
</dbReference>
<protein>
    <submittedName>
        <fullName evidence="1">Head protein</fullName>
    </submittedName>
</protein>
<dbReference type="EMBL" id="LGAP01000035">
    <property type="protein sequence ID" value="KOF13578.1"/>
    <property type="molecule type" value="Genomic_DNA"/>
</dbReference>